<dbReference type="InterPro" id="IPR002110">
    <property type="entry name" value="Ankyrin_rpt"/>
</dbReference>
<sequence>MEHSDGMLQLQPQLLLPRFNGEKFQYWKTQMKAMFKSKDLWEIVEGGIPTKDNKQVQSKDSEALFYIFRAVDEKIFSEIAILSSAKEAWDRLEMKYEKAGQESKEYEKSKESEESKIIKGAHLDVLGEARNTNYLSWKTAMIKYLEEQGMEVSMNQQVSEGDLMALNESTMKKKNDEAISIIYQHCNGMIQSFIKDLYPAKIVWRQLDVIFHHPEEAIPELQKMTTYTWCQEFYNNIVGGKHKKVESFLKENEGVVACRITVCYDFPLHVAARAGKLKIVKLLLGRMSSEEIMTRNGDLRTALHLAASSGHLKVVKALVEKERRLLLMQAHHSTSLHLAIRNRQKEVVKYLYHADLEEEKTSAKYHETTDRKKFWANILCNFIHGRFFDLALDLLKSFPDLLLVEDAYGETAITALIECTSDENKNWWKAIITPISTGIQDIKSRLSSSRKRDVENPDNADRQANPFVPVPLKSAMQMKRLRLMPGSAFNLLRLICQRVATEMVIDVNNEGKKHREMKALMTKALFLAVEKGNVDFIAEILRYCPQLARLKNEQHMTLFHAAILNRQDRIFKLILDLQVPLSIIYAYKENQSNNTLHLVAMLPPKDRLNQISGAALQLRNELIWFMKVQGILPPNSHIEVNRDNKTPKMLFNETHHELFKDGEEWMKRTVDACMVVAALVASVMLSATLSLPGATKNDTGITIFIQHKIFYYFVVSNMVSLLFSSASMIAFLSIYMSRFTEVDFLDTLPWMLCIGLLFLFISIAAMMTTFVSTLLMVLRDEIKWAMIPPASLAILPIAILSLRQLPILLDMMLSTYSLSIFTQSRRQLNV</sequence>
<dbReference type="GO" id="GO:0016020">
    <property type="term" value="C:membrane"/>
    <property type="evidence" value="ECO:0000318"/>
    <property type="project" value="GO_Central"/>
</dbReference>
<accession>A0A1U8BG75</accession>
<dbReference type="PANTHER" id="PTHR24177">
    <property type="entry name" value="CASKIN"/>
    <property type="match status" value="1"/>
</dbReference>
<dbReference type="Proteomes" id="UP000189703">
    <property type="component" value="Unplaced"/>
</dbReference>
<gene>
    <name evidence="2" type="primary">LOC104610787</name>
</gene>
<dbReference type="AlphaFoldDB" id="A0A1U8BG75"/>
<dbReference type="Pfam" id="PF13962">
    <property type="entry name" value="PGG"/>
    <property type="match status" value="1"/>
</dbReference>
<dbReference type="eggNOG" id="KOG0504">
    <property type="taxonomic scope" value="Eukaryota"/>
</dbReference>
<organism evidence="1 2">
    <name type="scientific">Nelumbo nucifera</name>
    <name type="common">Sacred lotus</name>
    <dbReference type="NCBI Taxonomy" id="4432"/>
    <lineage>
        <taxon>Eukaryota</taxon>
        <taxon>Viridiplantae</taxon>
        <taxon>Streptophyta</taxon>
        <taxon>Embryophyta</taxon>
        <taxon>Tracheophyta</taxon>
        <taxon>Spermatophyta</taxon>
        <taxon>Magnoliopsida</taxon>
        <taxon>Proteales</taxon>
        <taxon>Nelumbonaceae</taxon>
        <taxon>Nelumbo</taxon>
    </lineage>
</organism>
<dbReference type="GeneID" id="104610787"/>
<dbReference type="PROSITE" id="PS50088">
    <property type="entry name" value="ANK_REPEAT"/>
    <property type="match status" value="2"/>
</dbReference>
<name>A0A1U8BG75_NELNU</name>
<dbReference type="Pfam" id="PF12796">
    <property type="entry name" value="Ank_2"/>
    <property type="match status" value="1"/>
</dbReference>
<protein>
    <submittedName>
        <fullName evidence="2">Uncharacterized protein LOC104610787 isoform X1</fullName>
    </submittedName>
</protein>
<dbReference type="InterPro" id="IPR036770">
    <property type="entry name" value="Ankyrin_rpt-contain_sf"/>
</dbReference>
<dbReference type="SUPFAM" id="SSF48403">
    <property type="entry name" value="Ankyrin repeat"/>
    <property type="match status" value="1"/>
</dbReference>
<dbReference type="eggNOG" id="KOG0017">
    <property type="taxonomic scope" value="Eukaryota"/>
</dbReference>
<dbReference type="InterPro" id="IPR026961">
    <property type="entry name" value="PGG_dom"/>
</dbReference>
<dbReference type="PROSITE" id="PS50297">
    <property type="entry name" value="ANK_REP_REGION"/>
    <property type="match status" value="1"/>
</dbReference>
<dbReference type="Gene3D" id="1.25.40.20">
    <property type="entry name" value="Ankyrin repeat-containing domain"/>
    <property type="match status" value="2"/>
</dbReference>
<dbReference type="PANTHER" id="PTHR24177:SF292">
    <property type="entry name" value="ANKYRIN REPEAT FAMILY PROTEIN-RELATED"/>
    <property type="match status" value="1"/>
</dbReference>
<proteinExistence type="predicted"/>
<reference evidence="2" key="1">
    <citation type="submission" date="2025-08" db="UniProtKB">
        <authorList>
            <consortium name="RefSeq"/>
        </authorList>
    </citation>
    <scope>IDENTIFICATION</scope>
</reference>
<dbReference type="Pfam" id="PF14223">
    <property type="entry name" value="Retrotran_gag_2"/>
    <property type="match status" value="1"/>
</dbReference>
<evidence type="ECO:0000313" key="1">
    <source>
        <dbReference type="Proteomes" id="UP000189703"/>
    </source>
</evidence>
<dbReference type="SMART" id="SM00248">
    <property type="entry name" value="ANK"/>
    <property type="match status" value="5"/>
</dbReference>
<keyword evidence="1" id="KW-1185">Reference proteome</keyword>
<dbReference type="KEGG" id="nnu:104610787"/>
<evidence type="ECO:0000313" key="2">
    <source>
        <dbReference type="RefSeq" id="XP_010275874.1"/>
    </source>
</evidence>
<dbReference type="OrthoDB" id="1923662at2759"/>
<dbReference type="STRING" id="4432.A0A1U8BG75"/>
<dbReference type="RefSeq" id="XP_010275874.1">
    <property type="nucleotide sequence ID" value="XM_010277572.2"/>
</dbReference>